<keyword evidence="6" id="KW-1185">Reference proteome</keyword>
<dbReference type="AlphaFoldDB" id="A0A6A4B2B8"/>
<name>A0A6A4B2B8_9STRA</name>
<dbReference type="Proteomes" id="UP000435112">
    <property type="component" value="Unassembled WGS sequence"/>
</dbReference>
<dbReference type="EMBL" id="QXFT01006853">
    <property type="protein sequence ID" value="KAE9267813.1"/>
    <property type="molecule type" value="Genomic_DNA"/>
</dbReference>
<organism evidence="4 6">
    <name type="scientific">Phytophthora rubi</name>
    <dbReference type="NCBI Taxonomy" id="129364"/>
    <lineage>
        <taxon>Eukaryota</taxon>
        <taxon>Sar</taxon>
        <taxon>Stramenopiles</taxon>
        <taxon>Oomycota</taxon>
        <taxon>Peronosporomycetes</taxon>
        <taxon>Peronosporales</taxon>
        <taxon>Peronosporaceae</taxon>
        <taxon>Phytophthora</taxon>
    </lineage>
</organism>
<proteinExistence type="predicted"/>
<dbReference type="Proteomes" id="UP000434957">
    <property type="component" value="Unassembled WGS sequence"/>
</dbReference>
<evidence type="ECO:0000256" key="1">
    <source>
        <dbReference type="SAM" id="MobiDB-lite"/>
    </source>
</evidence>
<evidence type="ECO:0000313" key="5">
    <source>
        <dbReference type="Proteomes" id="UP000429607"/>
    </source>
</evidence>
<evidence type="ECO:0000313" key="2">
    <source>
        <dbReference type="EMBL" id="KAE8953344.1"/>
    </source>
</evidence>
<feature type="compositionally biased region" description="Basic and acidic residues" evidence="1">
    <location>
        <begin position="1"/>
        <end position="20"/>
    </location>
</feature>
<protein>
    <submittedName>
        <fullName evidence="4">Uncharacterized protein</fullName>
    </submittedName>
</protein>
<accession>A0A6A4B2B8</accession>
<evidence type="ECO:0000313" key="3">
    <source>
        <dbReference type="EMBL" id="KAE8953391.1"/>
    </source>
</evidence>
<reference evidence="4 6" key="1">
    <citation type="submission" date="2018-08" db="EMBL/GenBank/DDBJ databases">
        <title>Genomic investigation of the strawberry pathogen Phytophthora fragariae indicates pathogenicity is determined by transcriptional variation in three key races.</title>
        <authorList>
            <person name="Adams T.M."/>
            <person name="Armitage A.D."/>
            <person name="Sobczyk M.K."/>
            <person name="Bates H.J."/>
            <person name="Dunwell J.M."/>
            <person name="Nellist C.F."/>
            <person name="Harrison R.J."/>
        </authorList>
    </citation>
    <scope>NUCLEOTIDE SEQUENCE [LARGE SCALE GENOMIC DNA]</scope>
    <source>
        <strain evidence="2 5">SCRP249</strain>
        <strain evidence="3 7">SCRP324</strain>
        <strain evidence="4 6">SCRP333</strain>
    </source>
</reference>
<comment type="caution">
    <text evidence="4">The sequence shown here is derived from an EMBL/GenBank/DDBJ whole genome shotgun (WGS) entry which is preliminary data.</text>
</comment>
<sequence length="40" mass="4451">MEQKLAEDEEEPREKKEKVSSVHTGMGVKKVVHCINGAKA</sequence>
<dbReference type="EMBL" id="QXFV01010761">
    <property type="protein sequence ID" value="KAE8953344.1"/>
    <property type="molecule type" value="Genomic_DNA"/>
</dbReference>
<evidence type="ECO:0000313" key="4">
    <source>
        <dbReference type="EMBL" id="KAE9267813.1"/>
    </source>
</evidence>
<feature type="region of interest" description="Disordered" evidence="1">
    <location>
        <begin position="1"/>
        <end position="26"/>
    </location>
</feature>
<dbReference type="Proteomes" id="UP000429607">
    <property type="component" value="Unassembled WGS sequence"/>
</dbReference>
<evidence type="ECO:0000313" key="6">
    <source>
        <dbReference type="Proteomes" id="UP000434957"/>
    </source>
</evidence>
<dbReference type="EMBL" id="QXFU01010629">
    <property type="protein sequence ID" value="KAE8953391.1"/>
    <property type="molecule type" value="Genomic_DNA"/>
</dbReference>
<evidence type="ECO:0000313" key="7">
    <source>
        <dbReference type="Proteomes" id="UP000435112"/>
    </source>
</evidence>
<gene>
    <name evidence="2" type="ORF">PR001_g32917</name>
    <name evidence="3" type="ORF">PR002_g32401</name>
    <name evidence="4" type="ORF">PR003_g31653</name>
</gene>